<protein>
    <submittedName>
        <fullName evidence="1">Uncharacterized protein</fullName>
    </submittedName>
</protein>
<reference evidence="1 2" key="1">
    <citation type="submission" date="2020-04" db="EMBL/GenBank/DDBJ databases">
        <title>MicrobeNet Type strains.</title>
        <authorList>
            <person name="Nicholson A.C."/>
        </authorList>
    </citation>
    <scope>NUCLEOTIDE SEQUENCE [LARGE SCALE GENOMIC DNA]</scope>
    <source>
        <strain evidence="1 2">ATCC 23612</strain>
    </source>
</reference>
<dbReference type="EMBL" id="JAAXPG010000009">
    <property type="protein sequence ID" value="NKY98194.1"/>
    <property type="molecule type" value="Genomic_DNA"/>
</dbReference>
<keyword evidence="2" id="KW-1185">Reference proteome</keyword>
<accession>A0A7X6MCS6</accession>
<name>A0A7X6MCS6_9ACTN</name>
<proteinExistence type="predicted"/>
<organism evidence="1 2">
    <name type="scientific">Nocardiopsis alborubida</name>
    <dbReference type="NCBI Taxonomy" id="146802"/>
    <lineage>
        <taxon>Bacteria</taxon>
        <taxon>Bacillati</taxon>
        <taxon>Actinomycetota</taxon>
        <taxon>Actinomycetes</taxon>
        <taxon>Streptosporangiales</taxon>
        <taxon>Nocardiopsidaceae</taxon>
        <taxon>Nocardiopsis</taxon>
    </lineage>
</organism>
<sequence length="152" mass="16218">MSVLYNPLLVGSVDLGRLKEALAGALGVSLKDVDVGHEDDHGARVWDAKVFTDYSPRNGDLSWGLSVFVADGVPSPPSEERLSLDLAGALATAVLFPPAENIPSLWKVATPRGEVAYARLHEPEHDGDALRVTDVEIPVPELPGAVVSRFPM</sequence>
<dbReference type="AlphaFoldDB" id="A0A7X6MCS6"/>
<dbReference type="Proteomes" id="UP000553209">
    <property type="component" value="Unassembled WGS sequence"/>
</dbReference>
<evidence type="ECO:0000313" key="1">
    <source>
        <dbReference type="EMBL" id="NKY98194.1"/>
    </source>
</evidence>
<gene>
    <name evidence="1" type="ORF">HGB44_11095</name>
</gene>
<evidence type="ECO:0000313" key="2">
    <source>
        <dbReference type="Proteomes" id="UP000553209"/>
    </source>
</evidence>
<comment type="caution">
    <text evidence="1">The sequence shown here is derived from an EMBL/GenBank/DDBJ whole genome shotgun (WGS) entry which is preliminary data.</text>
</comment>
<dbReference type="RefSeq" id="WP_168444009.1">
    <property type="nucleotide sequence ID" value="NZ_JAAXPG010000009.1"/>
</dbReference>